<dbReference type="InterPro" id="IPR051331">
    <property type="entry name" value="Chorismate_mutase-related"/>
</dbReference>
<dbReference type="InterPro" id="IPR036263">
    <property type="entry name" value="Chorismate_II_sf"/>
</dbReference>
<dbReference type="InterPro" id="IPR036979">
    <property type="entry name" value="CM_dom_sf"/>
</dbReference>
<dbReference type="PANTHER" id="PTHR38041:SF1">
    <property type="entry name" value="CHORISMATE MUTASE"/>
    <property type="match status" value="1"/>
</dbReference>
<accession>A0A381V1G6</accession>
<dbReference type="SMART" id="SM00830">
    <property type="entry name" value="CM_2"/>
    <property type="match status" value="1"/>
</dbReference>
<feature type="domain" description="Chorismate mutase" evidence="2">
    <location>
        <begin position="1"/>
        <end position="78"/>
    </location>
</feature>
<dbReference type="GO" id="GO:0009697">
    <property type="term" value="P:salicylic acid biosynthetic process"/>
    <property type="evidence" value="ECO:0007669"/>
    <property type="project" value="TreeGrafter"/>
</dbReference>
<dbReference type="PROSITE" id="PS51168">
    <property type="entry name" value="CHORISMATE_MUT_2"/>
    <property type="match status" value="1"/>
</dbReference>
<dbReference type="InterPro" id="IPR002701">
    <property type="entry name" value="CM_II_prokaryot"/>
</dbReference>
<dbReference type="GO" id="GO:0046417">
    <property type="term" value="P:chorismate metabolic process"/>
    <property type="evidence" value="ECO:0007669"/>
    <property type="project" value="InterPro"/>
</dbReference>
<dbReference type="SUPFAM" id="SSF48600">
    <property type="entry name" value="Chorismate mutase II"/>
    <property type="match status" value="1"/>
</dbReference>
<evidence type="ECO:0000313" key="3">
    <source>
        <dbReference type="EMBL" id="SVA34229.1"/>
    </source>
</evidence>
<reference evidence="3" key="1">
    <citation type="submission" date="2018-05" db="EMBL/GenBank/DDBJ databases">
        <authorList>
            <person name="Lanie J.A."/>
            <person name="Ng W.-L."/>
            <person name="Kazmierczak K.M."/>
            <person name="Andrzejewski T.M."/>
            <person name="Davidsen T.M."/>
            <person name="Wayne K.J."/>
            <person name="Tettelin H."/>
            <person name="Glass J.I."/>
            <person name="Rusch D."/>
            <person name="Podicherti R."/>
            <person name="Tsui H.-C.T."/>
            <person name="Winkler M.E."/>
        </authorList>
    </citation>
    <scope>NUCLEOTIDE SEQUENCE</scope>
</reference>
<dbReference type="PANTHER" id="PTHR38041">
    <property type="entry name" value="CHORISMATE MUTASE"/>
    <property type="match status" value="1"/>
</dbReference>
<protein>
    <recommendedName>
        <fullName evidence="2">Chorismate mutase domain-containing protein</fullName>
    </recommendedName>
</protein>
<sequence length="78" mass="8784">MDELDARLVSLLNQRATYAREIGTLKATVGLEVYQPEREVEVLKHVRSKNPGPLGANAITRVFELIIDETRRLEHSVG</sequence>
<dbReference type="Gene3D" id="1.20.59.10">
    <property type="entry name" value="Chorismate mutase"/>
    <property type="match status" value="1"/>
</dbReference>
<dbReference type="AlphaFoldDB" id="A0A381V1G6"/>
<organism evidence="3">
    <name type="scientific">marine metagenome</name>
    <dbReference type="NCBI Taxonomy" id="408172"/>
    <lineage>
        <taxon>unclassified sequences</taxon>
        <taxon>metagenomes</taxon>
        <taxon>ecological metagenomes</taxon>
    </lineage>
</organism>
<dbReference type="Pfam" id="PF01817">
    <property type="entry name" value="CM_2"/>
    <property type="match status" value="1"/>
</dbReference>
<name>A0A381V1G6_9ZZZZ</name>
<gene>
    <name evidence="3" type="ORF">METZ01_LOCUS87083</name>
</gene>
<proteinExistence type="predicted"/>
<evidence type="ECO:0000259" key="2">
    <source>
        <dbReference type="PROSITE" id="PS51168"/>
    </source>
</evidence>
<dbReference type="EMBL" id="UINC01007604">
    <property type="protein sequence ID" value="SVA34229.1"/>
    <property type="molecule type" value="Genomic_DNA"/>
</dbReference>
<keyword evidence="1" id="KW-0413">Isomerase</keyword>
<evidence type="ECO:0000256" key="1">
    <source>
        <dbReference type="ARBA" id="ARBA00023235"/>
    </source>
</evidence>
<dbReference type="GO" id="GO:0004106">
    <property type="term" value="F:chorismate mutase activity"/>
    <property type="evidence" value="ECO:0007669"/>
    <property type="project" value="InterPro"/>
</dbReference>